<dbReference type="EMBL" id="BARS01046466">
    <property type="protein sequence ID" value="GAG29741.1"/>
    <property type="molecule type" value="Genomic_DNA"/>
</dbReference>
<reference evidence="1" key="1">
    <citation type="journal article" date="2014" name="Front. Microbiol.">
        <title>High frequency of phylogenetically diverse reductive dehalogenase-homologous genes in deep subseafloor sedimentary metagenomes.</title>
        <authorList>
            <person name="Kawai M."/>
            <person name="Futagami T."/>
            <person name="Toyoda A."/>
            <person name="Takaki Y."/>
            <person name="Nishi S."/>
            <person name="Hori S."/>
            <person name="Arai W."/>
            <person name="Tsubouchi T."/>
            <person name="Morono Y."/>
            <person name="Uchiyama I."/>
            <person name="Ito T."/>
            <person name="Fujiyama A."/>
            <person name="Inagaki F."/>
            <person name="Takami H."/>
        </authorList>
    </citation>
    <scope>NUCLEOTIDE SEQUENCE</scope>
    <source>
        <strain evidence="1">Expedition CK06-06</strain>
    </source>
</reference>
<sequence>IEGINRYAGEVPIVFGAAIEGSSDAPALAWEAPLLEIAREGLMMAGKRELNRTIEELGLRIDGLGGVEGIPFDPSFKAVQQQAESAARSIIEEAGGGFLQDLPVIGDLAGDASEDGSGDVDAIGLPGLLENLLDSLTTNQKTDNDGAASSE</sequence>
<evidence type="ECO:0000313" key="1">
    <source>
        <dbReference type="EMBL" id="GAG29741.1"/>
    </source>
</evidence>
<feature type="non-terminal residue" evidence="1">
    <location>
        <position position="1"/>
    </location>
</feature>
<name>X0XYB6_9ZZZZ</name>
<proteinExistence type="predicted"/>
<protein>
    <submittedName>
        <fullName evidence="1">Uncharacterized protein</fullName>
    </submittedName>
</protein>
<organism evidence="1">
    <name type="scientific">marine sediment metagenome</name>
    <dbReference type="NCBI Taxonomy" id="412755"/>
    <lineage>
        <taxon>unclassified sequences</taxon>
        <taxon>metagenomes</taxon>
        <taxon>ecological metagenomes</taxon>
    </lineage>
</organism>
<gene>
    <name evidence="1" type="ORF">S01H1_69946</name>
</gene>
<comment type="caution">
    <text evidence="1">The sequence shown here is derived from an EMBL/GenBank/DDBJ whole genome shotgun (WGS) entry which is preliminary data.</text>
</comment>
<dbReference type="AlphaFoldDB" id="X0XYB6"/>
<accession>X0XYB6</accession>